<accession>A0ABT7S4E0</accession>
<evidence type="ECO:0000313" key="2">
    <source>
        <dbReference type="Proteomes" id="UP001321453"/>
    </source>
</evidence>
<evidence type="ECO:0000313" key="1">
    <source>
        <dbReference type="EMBL" id="MDM7829882.1"/>
    </source>
</evidence>
<gene>
    <name evidence="1" type="ORF">QRT05_00930</name>
</gene>
<keyword evidence="2" id="KW-1185">Reference proteome</keyword>
<reference evidence="1 2" key="1">
    <citation type="submission" date="2023-06" db="EMBL/GenBank/DDBJ databases">
        <title>Cellulomonas sp. MW9 Whole genome sequence.</title>
        <authorList>
            <person name="Park S."/>
        </authorList>
    </citation>
    <scope>NUCLEOTIDE SEQUENCE [LARGE SCALE GENOMIC DNA]</scope>
    <source>
        <strain evidence="1 2">MW9</strain>
    </source>
</reference>
<sequence>MYSVDFAVAVTAAGEFRCYIGAWPFVWSSGALVPPPRGANQVTHRVVVYGDIWLRTTSGRDASYTMQPIG</sequence>
<organism evidence="1 2">
    <name type="scientific">Cellulomonas edaphi</name>
    <dbReference type="NCBI Taxonomy" id="3053468"/>
    <lineage>
        <taxon>Bacteria</taxon>
        <taxon>Bacillati</taxon>
        <taxon>Actinomycetota</taxon>
        <taxon>Actinomycetes</taxon>
        <taxon>Micrococcales</taxon>
        <taxon>Cellulomonadaceae</taxon>
        <taxon>Cellulomonas</taxon>
    </lineage>
</organism>
<dbReference type="Proteomes" id="UP001321453">
    <property type="component" value="Unassembled WGS sequence"/>
</dbReference>
<dbReference type="RefSeq" id="WP_289444332.1">
    <property type="nucleotide sequence ID" value="NZ_JAUCGR010000001.1"/>
</dbReference>
<comment type="caution">
    <text evidence="1">The sequence shown here is derived from an EMBL/GenBank/DDBJ whole genome shotgun (WGS) entry which is preliminary data.</text>
</comment>
<dbReference type="EMBL" id="JAUCGR010000001">
    <property type="protein sequence ID" value="MDM7829882.1"/>
    <property type="molecule type" value="Genomic_DNA"/>
</dbReference>
<protein>
    <submittedName>
        <fullName evidence="1">Uncharacterized protein</fullName>
    </submittedName>
</protein>
<name>A0ABT7S4E0_9CELL</name>
<proteinExistence type="predicted"/>